<feature type="coiled-coil region" evidence="1">
    <location>
        <begin position="208"/>
        <end position="235"/>
    </location>
</feature>
<keyword evidence="3" id="KW-0472">Membrane</keyword>
<keyword evidence="3" id="KW-1133">Transmembrane helix</keyword>
<dbReference type="RefSeq" id="WP_203757955.1">
    <property type="nucleotide sequence ID" value="NZ_BONK01000014.1"/>
</dbReference>
<proteinExistence type="predicted"/>
<organism evidence="6 7">
    <name type="scientific">Cellulomonas chitinilytica</name>
    <dbReference type="NCBI Taxonomy" id="398759"/>
    <lineage>
        <taxon>Bacteria</taxon>
        <taxon>Bacillati</taxon>
        <taxon>Actinomycetota</taxon>
        <taxon>Actinomycetes</taxon>
        <taxon>Micrococcales</taxon>
        <taxon>Cellulomonadaceae</taxon>
        <taxon>Cellulomonas</taxon>
    </lineage>
</organism>
<feature type="transmembrane region" description="Helical" evidence="3">
    <location>
        <begin position="283"/>
        <end position="308"/>
    </location>
</feature>
<keyword evidence="7" id="KW-1185">Reference proteome</keyword>
<evidence type="ECO:0000313" key="6">
    <source>
        <dbReference type="EMBL" id="GIG22950.1"/>
    </source>
</evidence>
<evidence type="ECO:0000256" key="2">
    <source>
        <dbReference type="SAM" id="MobiDB-lite"/>
    </source>
</evidence>
<dbReference type="Pfam" id="PF14257">
    <property type="entry name" value="DUF4349"/>
    <property type="match status" value="1"/>
</dbReference>
<feature type="signal peptide" evidence="4">
    <location>
        <begin position="1"/>
        <end position="30"/>
    </location>
</feature>
<feature type="chain" id="PRO_5039709692" description="DUF4349 domain-containing protein" evidence="4">
    <location>
        <begin position="31"/>
        <end position="339"/>
    </location>
</feature>
<reference evidence="6" key="1">
    <citation type="submission" date="2021-01" db="EMBL/GenBank/DDBJ databases">
        <title>Whole genome shotgun sequence of Cellulomonas chitinilytica NBRC 110799.</title>
        <authorList>
            <person name="Komaki H."/>
            <person name="Tamura T."/>
        </authorList>
    </citation>
    <scope>NUCLEOTIDE SEQUENCE</scope>
    <source>
        <strain evidence="6">NBRC 110799</strain>
    </source>
</reference>
<accession>A0A919P643</accession>
<comment type="caution">
    <text evidence="6">The sequence shown here is derived from an EMBL/GenBank/DDBJ whole genome shotgun (WGS) entry which is preliminary data.</text>
</comment>
<evidence type="ECO:0000259" key="5">
    <source>
        <dbReference type="Pfam" id="PF14257"/>
    </source>
</evidence>
<sequence length="339" mass="34325">MTSTTSRISRPRRSAALGAAALLAATLALGACSAGDDSGSSDSADVASDAGAAAGGNVGGEVGGDVGSDDAAAGSQVQPAADGTVPAASTQQVVQVGELSMSVDDVRVAADAVVDLAEKAGGRVDDRTEHDATAGTRGTASLKIRVPSTEMTATLAALRTIGTVDQVDLHSQDVTNVAKDLDARIHGLELSVARMQDLLARATTNEAVVSAENSLTERQTNLEQLQSQRALLADQVRLSTLTVAITGPEVVVAPEPEPEPTGPQSFLEGLSAGWSAFAATVKVVVVLFGVLLPWLAFGGAIAAGVVAVSRWRRARSEVPAAPVPAPVPVQVSADDEPRS</sequence>
<dbReference type="PROSITE" id="PS51257">
    <property type="entry name" value="PROKAR_LIPOPROTEIN"/>
    <property type="match status" value="1"/>
</dbReference>
<evidence type="ECO:0000256" key="4">
    <source>
        <dbReference type="SAM" id="SignalP"/>
    </source>
</evidence>
<keyword evidence="4" id="KW-0732">Signal</keyword>
<feature type="region of interest" description="Disordered" evidence="2">
    <location>
        <begin position="58"/>
        <end position="87"/>
    </location>
</feature>
<dbReference type="EMBL" id="BONK01000014">
    <property type="protein sequence ID" value="GIG22950.1"/>
    <property type="molecule type" value="Genomic_DNA"/>
</dbReference>
<dbReference type="AlphaFoldDB" id="A0A919P643"/>
<feature type="domain" description="DUF4349" evidence="5">
    <location>
        <begin position="91"/>
        <end position="306"/>
    </location>
</feature>
<evidence type="ECO:0000313" key="7">
    <source>
        <dbReference type="Proteomes" id="UP000632740"/>
    </source>
</evidence>
<name>A0A919P643_9CELL</name>
<keyword evidence="1" id="KW-0175">Coiled coil</keyword>
<dbReference type="Proteomes" id="UP000632740">
    <property type="component" value="Unassembled WGS sequence"/>
</dbReference>
<evidence type="ECO:0000256" key="1">
    <source>
        <dbReference type="SAM" id="Coils"/>
    </source>
</evidence>
<dbReference type="InterPro" id="IPR025645">
    <property type="entry name" value="DUF4349"/>
</dbReference>
<evidence type="ECO:0000256" key="3">
    <source>
        <dbReference type="SAM" id="Phobius"/>
    </source>
</evidence>
<keyword evidence="3" id="KW-0812">Transmembrane</keyword>
<gene>
    <name evidence="6" type="ORF">Cch01nite_36740</name>
</gene>
<protein>
    <recommendedName>
        <fullName evidence="5">DUF4349 domain-containing protein</fullName>
    </recommendedName>
</protein>